<comment type="caution">
    <text evidence="1">The sequence shown here is derived from an EMBL/GenBank/DDBJ whole genome shotgun (WGS) entry which is preliminary data.</text>
</comment>
<protein>
    <submittedName>
        <fullName evidence="1">Uncharacterized protein</fullName>
    </submittedName>
</protein>
<evidence type="ECO:0000313" key="2">
    <source>
        <dbReference type="Proteomes" id="UP000683925"/>
    </source>
</evidence>
<dbReference type="AlphaFoldDB" id="A0A8S1YMY6"/>
<organism evidence="1 2">
    <name type="scientific">Paramecium octaurelia</name>
    <dbReference type="NCBI Taxonomy" id="43137"/>
    <lineage>
        <taxon>Eukaryota</taxon>
        <taxon>Sar</taxon>
        <taxon>Alveolata</taxon>
        <taxon>Ciliophora</taxon>
        <taxon>Intramacronucleata</taxon>
        <taxon>Oligohymenophorea</taxon>
        <taxon>Peniculida</taxon>
        <taxon>Parameciidae</taxon>
        <taxon>Paramecium</taxon>
    </lineage>
</organism>
<keyword evidence="2" id="KW-1185">Reference proteome</keyword>
<dbReference type="PANTHER" id="PTHR15332">
    <property type="entry name" value="PROPROTEIN CONVERTASE SUBTILISIN_KEXIN TYPE 5-LIKE"/>
    <property type="match status" value="1"/>
</dbReference>
<name>A0A8S1YMY6_PAROT</name>
<dbReference type="EMBL" id="CAJJDP010000203">
    <property type="protein sequence ID" value="CAD8215008.1"/>
    <property type="molecule type" value="Genomic_DNA"/>
</dbReference>
<sequence length="729" mass="85434">MTCDPPPNSVSSLLTPWCSNCEAAVMKITLSDDLTAIIAQFDFPLSPNFFSTSTQFDNNVCFNILNQTTLSKLGINPMCIIDPDNEKQLILNLGRNPTIIPGDLIEFLPSSFGHKNCNSKLFYFFLNKLQKPSNPLAPLIQILPAYLFNPCDENIILMEQKLYDGLRSFISLSWSYIVQGQNGNGDIANFVTELTNLQLLDLTIPEKTLPIQSNVTLFVEVQNFVQKKNVFQIFIQIHAGQFPSVFSKFKLQYYPFESINLAFTLVSKSCIENSKISNDNSQYQINFMKQREIIQNLDLLTLILLNQLIPTQWNLIFKATLQVLGQLIYFSQLFQILQFNIILNKMQLFRLSQPEFSANLMEQRNCKNIQMIQIFLSYAKILISIIVNIRQLFRSNITRRMQGFQIEKIKINTTSSNQFFPKATFQPFTIQEWIVIATKNSQSYTYKIIIVDLEYDFKILDIDYNSGYLVRPVNNYEDLQFTFNIPFQNRQYLLDYQIAIIYDYQLISILRPQYYKYSFQLYDHYQQFNKGNKFNLYINVAEILRRFIVQGAPTLFQEYYLITEQTQTISCRFTQEKFATRSSMHKIDFESPLQAIFTARKHYHLNKYIGQHQKTIMQSKKLTMNITPFKFILFVKHKLIQNLKHLATDFKSEILQEVFNQLGQKQDAFVYIDCIVQKKFMIKKENSFPKHHKFTDYNYTNLTSFVLNLWINKVCFEEITTFNVGKTQS</sequence>
<dbReference type="PANTHER" id="PTHR15332:SF175">
    <property type="entry name" value="PROPROTEIN CONVERTASE SUBTILISIN_KEXIN TYPE 5-LIKE"/>
    <property type="match status" value="1"/>
</dbReference>
<proteinExistence type="predicted"/>
<evidence type="ECO:0000313" key="1">
    <source>
        <dbReference type="EMBL" id="CAD8215008.1"/>
    </source>
</evidence>
<reference evidence="1" key="1">
    <citation type="submission" date="2021-01" db="EMBL/GenBank/DDBJ databases">
        <authorList>
            <consortium name="Genoscope - CEA"/>
            <person name="William W."/>
        </authorList>
    </citation>
    <scope>NUCLEOTIDE SEQUENCE</scope>
</reference>
<accession>A0A8S1YMY6</accession>
<dbReference type="Proteomes" id="UP000683925">
    <property type="component" value="Unassembled WGS sequence"/>
</dbReference>
<gene>
    <name evidence="1" type="ORF">POCTA_138.1.T1990001</name>
</gene>